<name>A0A0S2MXR2_9CAUD</name>
<gene>
    <name evidence="1" type="ORF">kpv41_32</name>
</gene>
<dbReference type="Proteomes" id="UP000201660">
    <property type="component" value="Segment"/>
</dbReference>
<reference evidence="1 2" key="1">
    <citation type="submission" date="2015-10" db="EMBL/GenBank/DDBJ databases">
        <title>Complete genome sequence of bacteriophage vB_KpnP_KpV41 lytic for Klebsiella pneumoniae.</title>
        <authorList>
            <person name="Volozhantsev N.V."/>
            <person name="Krasilnikova V.M."/>
            <person name="Komisarova E.V."/>
            <person name="Kislichkina A.A."/>
            <person name="Myakinina V.P."/>
        </authorList>
    </citation>
    <scope>NUCLEOTIDE SEQUENCE [LARGE SCALE GENOMIC DNA]</scope>
</reference>
<dbReference type="GeneID" id="26517160"/>
<keyword evidence="2" id="KW-1185">Reference proteome</keyword>
<sequence length="110" mass="13056">MSKFKVGDVVVRKPEHRNENWRNRFKELPEPKASDAVNSPKHYQFFQDLEAIEVIARSMTQEQFYGYCLGNRLKYRLRAGNKDKLEQDIAKSDKYSELYEQHRGKCIDAK</sequence>
<dbReference type="KEGG" id="vg:26517160"/>
<organism evidence="1 2">
    <name type="scientific">Klebsiella phage KpV41</name>
    <dbReference type="NCBI Taxonomy" id="1747282"/>
    <lineage>
        <taxon>Viruses</taxon>
        <taxon>Duplodnaviria</taxon>
        <taxon>Heunggongvirae</taxon>
        <taxon>Uroviricota</taxon>
        <taxon>Caudoviricetes</taxon>
        <taxon>Autographivirales</taxon>
        <taxon>Autoscriptoviridae</taxon>
        <taxon>Slopekvirinae</taxon>
        <taxon>Drulisvirus</taxon>
        <taxon>Drulisvirus KpV41</taxon>
    </lineage>
</organism>
<dbReference type="OrthoDB" id="10863at10239"/>
<accession>A0A0S2MXR2</accession>
<dbReference type="EMBL" id="KT964103">
    <property type="protein sequence ID" value="ALO80722.1"/>
    <property type="molecule type" value="Genomic_DNA"/>
</dbReference>
<evidence type="ECO:0000313" key="1">
    <source>
        <dbReference type="EMBL" id="ALO80722.1"/>
    </source>
</evidence>
<evidence type="ECO:0008006" key="3">
    <source>
        <dbReference type="Google" id="ProtNLM"/>
    </source>
</evidence>
<dbReference type="InterPro" id="IPR021739">
    <property type="entry name" value="SaV-like"/>
</dbReference>
<proteinExistence type="predicted"/>
<protein>
    <recommendedName>
        <fullName evidence="3">Nucleotide kinase</fullName>
    </recommendedName>
</protein>
<dbReference type="RefSeq" id="YP_009188774.1">
    <property type="nucleotide sequence ID" value="NC_028670.1"/>
</dbReference>
<dbReference type="Pfam" id="PF11753">
    <property type="entry name" value="DUF3310"/>
    <property type="match status" value="1"/>
</dbReference>
<evidence type="ECO:0000313" key="2">
    <source>
        <dbReference type="Proteomes" id="UP000201660"/>
    </source>
</evidence>